<dbReference type="Pfam" id="PF00512">
    <property type="entry name" value="HisKA"/>
    <property type="match status" value="1"/>
</dbReference>
<dbReference type="GO" id="GO:0005886">
    <property type="term" value="C:plasma membrane"/>
    <property type="evidence" value="ECO:0007669"/>
    <property type="project" value="TreeGrafter"/>
</dbReference>
<dbReference type="InterPro" id="IPR005467">
    <property type="entry name" value="His_kinase_dom"/>
</dbReference>
<evidence type="ECO:0000256" key="2">
    <source>
        <dbReference type="ARBA" id="ARBA00012438"/>
    </source>
</evidence>
<keyword evidence="12" id="KW-1185">Reference proteome</keyword>
<dbReference type="InterPro" id="IPR036097">
    <property type="entry name" value="HisK_dim/P_sf"/>
</dbReference>
<dbReference type="GO" id="GO:0000155">
    <property type="term" value="F:phosphorelay sensor kinase activity"/>
    <property type="evidence" value="ECO:0007669"/>
    <property type="project" value="InterPro"/>
</dbReference>
<dbReference type="Gene3D" id="3.40.50.2300">
    <property type="match status" value="1"/>
</dbReference>
<keyword evidence="8" id="KW-1133">Transmembrane helix</keyword>
<reference evidence="11 12" key="1">
    <citation type="submission" date="2019-12" db="EMBL/GenBank/DDBJ databases">
        <authorList>
            <person name="Dong K."/>
        </authorList>
    </citation>
    <scope>NUCLEOTIDE SEQUENCE [LARGE SCALE GENOMIC DNA]</scope>
    <source>
        <strain evidence="11 12">JCM 31225</strain>
    </source>
</reference>
<feature type="transmembrane region" description="Helical" evidence="8">
    <location>
        <begin position="302"/>
        <end position="323"/>
    </location>
</feature>
<evidence type="ECO:0000313" key="12">
    <source>
        <dbReference type="Proteomes" id="UP000435036"/>
    </source>
</evidence>
<dbReference type="InterPro" id="IPR036890">
    <property type="entry name" value="HATPase_C_sf"/>
</dbReference>
<evidence type="ECO:0000259" key="10">
    <source>
        <dbReference type="PROSITE" id="PS50110"/>
    </source>
</evidence>
<feature type="domain" description="Response regulatory" evidence="10">
    <location>
        <begin position="591"/>
        <end position="707"/>
    </location>
</feature>
<comment type="catalytic activity">
    <reaction evidence="1">
        <text>ATP + protein L-histidine = ADP + protein N-phospho-L-histidine.</text>
        <dbReference type="EC" id="2.7.13.3"/>
    </reaction>
</comment>
<proteinExistence type="predicted"/>
<feature type="domain" description="Histidine kinase" evidence="9">
    <location>
        <begin position="352"/>
        <end position="569"/>
    </location>
</feature>
<evidence type="ECO:0000256" key="7">
    <source>
        <dbReference type="SAM" id="Coils"/>
    </source>
</evidence>
<keyword evidence="4" id="KW-0808">Transferase</keyword>
<keyword evidence="8" id="KW-0812">Transmembrane</keyword>
<dbReference type="InterPro" id="IPR011006">
    <property type="entry name" value="CheY-like_superfamily"/>
</dbReference>
<dbReference type="SUPFAM" id="SSF47384">
    <property type="entry name" value="Homodimeric domain of signal transducing histidine kinase"/>
    <property type="match status" value="1"/>
</dbReference>
<keyword evidence="3 6" id="KW-0597">Phosphoprotein</keyword>
<dbReference type="CDD" id="cd17546">
    <property type="entry name" value="REC_hyHK_CKI1_RcsC-like"/>
    <property type="match status" value="1"/>
</dbReference>
<dbReference type="PRINTS" id="PR00344">
    <property type="entry name" value="BCTRLSENSOR"/>
</dbReference>
<dbReference type="Gene3D" id="1.10.287.130">
    <property type="match status" value="1"/>
</dbReference>
<dbReference type="PROSITE" id="PS50109">
    <property type="entry name" value="HIS_KIN"/>
    <property type="match status" value="1"/>
</dbReference>
<dbReference type="Gene3D" id="3.30.565.10">
    <property type="entry name" value="Histidine kinase-like ATPase, C-terminal domain"/>
    <property type="match status" value="1"/>
</dbReference>
<dbReference type="PANTHER" id="PTHR43047">
    <property type="entry name" value="TWO-COMPONENT HISTIDINE PROTEIN KINASE"/>
    <property type="match status" value="1"/>
</dbReference>
<evidence type="ECO:0000256" key="5">
    <source>
        <dbReference type="ARBA" id="ARBA00022777"/>
    </source>
</evidence>
<dbReference type="SMART" id="SM00387">
    <property type="entry name" value="HATPase_c"/>
    <property type="match status" value="1"/>
</dbReference>
<accession>A0A6N8KV29</accession>
<feature type="coiled-coil region" evidence="7">
    <location>
        <begin position="225"/>
        <end position="259"/>
    </location>
</feature>
<dbReference type="PROSITE" id="PS50110">
    <property type="entry name" value="RESPONSE_REGULATORY"/>
    <property type="match status" value="1"/>
</dbReference>
<gene>
    <name evidence="11" type="ORF">GQF63_04725</name>
</gene>
<dbReference type="SUPFAM" id="SSF52172">
    <property type="entry name" value="CheY-like"/>
    <property type="match status" value="1"/>
</dbReference>
<dbReference type="InterPro" id="IPR004358">
    <property type="entry name" value="Sig_transdc_His_kin-like_C"/>
</dbReference>
<dbReference type="SUPFAM" id="SSF55874">
    <property type="entry name" value="ATPase domain of HSP90 chaperone/DNA topoisomerase II/histidine kinase"/>
    <property type="match status" value="1"/>
</dbReference>
<dbReference type="Pfam" id="PF02518">
    <property type="entry name" value="HATPase_c"/>
    <property type="match status" value="1"/>
</dbReference>
<dbReference type="CDD" id="cd00082">
    <property type="entry name" value="HisKA"/>
    <property type="match status" value="1"/>
</dbReference>
<protein>
    <recommendedName>
        <fullName evidence="2">histidine kinase</fullName>
        <ecNumber evidence="2">2.7.13.3</ecNumber>
    </recommendedName>
</protein>
<evidence type="ECO:0000256" key="8">
    <source>
        <dbReference type="SAM" id="Phobius"/>
    </source>
</evidence>
<organism evidence="11 12">
    <name type="scientific">Sphingobacterium humi</name>
    <dbReference type="NCBI Taxonomy" id="1796905"/>
    <lineage>
        <taxon>Bacteria</taxon>
        <taxon>Pseudomonadati</taxon>
        <taxon>Bacteroidota</taxon>
        <taxon>Sphingobacteriia</taxon>
        <taxon>Sphingobacteriales</taxon>
        <taxon>Sphingobacteriaceae</taxon>
        <taxon>Sphingobacterium</taxon>
    </lineage>
</organism>
<dbReference type="OrthoDB" id="9797097at2"/>
<dbReference type="AlphaFoldDB" id="A0A6N8KV29"/>
<keyword evidence="7" id="KW-0175">Coiled coil</keyword>
<dbReference type="PANTHER" id="PTHR43047:SF72">
    <property type="entry name" value="OSMOSENSING HISTIDINE PROTEIN KINASE SLN1"/>
    <property type="match status" value="1"/>
</dbReference>
<dbReference type="SMART" id="SM00388">
    <property type="entry name" value="HisKA"/>
    <property type="match status" value="1"/>
</dbReference>
<keyword evidence="5" id="KW-0418">Kinase</keyword>
<feature type="modified residue" description="4-aspartylphosphate" evidence="6">
    <location>
        <position position="639"/>
    </location>
</feature>
<evidence type="ECO:0000256" key="4">
    <source>
        <dbReference type="ARBA" id="ARBA00022679"/>
    </source>
</evidence>
<sequence length="721" mass="83873">MLEKSEQTTERTKRNKTIRNILLVSTIVLFVAFLIFFISSFIQYKSIQNRIEKIYSTINTDQTSFIVLLTKFNDAENSFRKFSISYDSTDYISYKAQLTDLKNSVDSLRKVREIEEIIDNKNSNDSISYANLLPRYHELMEKIDSMLVTSSSLNNFHQESLNNSLFNLPSNQSRETINKTMQDGKIVLKRKPLLKRIFQSKLDTISFQDFDISRNTQTEIHADYSKMLQESNRRAQEKLDELKEVLAELRMNERSLLADNFTLLHTTNQLIRYIHDQRLKFQRDKSDRELSTLIANTDTFKWQIIISLTFVFIVICILVYYQFFTNYYEQMLMDEKMYASKLAEQKTDILAEITHEIRTPINSLIGIVDLLKSRNDLYQAKDVILLETAYSNLTSTSKTINDILNLSKIDKHDAVESQHFDYHDMLLEIIDNYRNQANLKNIQLHYVLDTDKPTILYTDELKVRQIISNLISNAIKYSAQGTVTAKIFVNNQSNLIIKISDEGNGIPEHLKKNIFKKYFTENKTNKVEGGVGLGLYITKNIVSLLKGKIYFQSKQNQGTTFTVEIPIPRPKFRRKNTLNIHKVKDLPKNLAWLIVDDNALNLLYLKQFFMLHEQVYTATNGIEALQILEEKTIDVVVTDINMPLMTGDELLVNIRQNAKTKQVKVIATSSDNEQVKLLEQERKEKFDGILVKPFNEKKLTEVILKTLYPIFEESDQIAEES</sequence>
<dbReference type="InterPro" id="IPR003661">
    <property type="entry name" value="HisK_dim/P_dom"/>
</dbReference>
<dbReference type="SMART" id="SM00448">
    <property type="entry name" value="REC"/>
    <property type="match status" value="1"/>
</dbReference>
<evidence type="ECO:0000259" key="9">
    <source>
        <dbReference type="PROSITE" id="PS50109"/>
    </source>
</evidence>
<keyword evidence="8" id="KW-0472">Membrane</keyword>
<name>A0A6N8KV29_9SPHI</name>
<dbReference type="InterPro" id="IPR003594">
    <property type="entry name" value="HATPase_dom"/>
</dbReference>
<dbReference type="EMBL" id="WSQA01000003">
    <property type="protein sequence ID" value="MVZ61320.1"/>
    <property type="molecule type" value="Genomic_DNA"/>
</dbReference>
<dbReference type="Pfam" id="PF00072">
    <property type="entry name" value="Response_reg"/>
    <property type="match status" value="1"/>
</dbReference>
<dbReference type="Proteomes" id="UP000435036">
    <property type="component" value="Unassembled WGS sequence"/>
</dbReference>
<evidence type="ECO:0000256" key="3">
    <source>
        <dbReference type="ARBA" id="ARBA00022553"/>
    </source>
</evidence>
<comment type="caution">
    <text evidence="11">The sequence shown here is derived from an EMBL/GenBank/DDBJ whole genome shotgun (WGS) entry which is preliminary data.</text>
</comment>
<evidence type="ECO:0000256" key="1">
    <source>
        <dbReference type="ARBA" id="ARBA00000085"/>
    </source>
</evidence>
<dbReference type="InterPro" id="IPR001789">
    <property type="entry name" value="Sig_transdc_resp-reg_receiver"/>
</dbReference>
<dbReference type="GO" id="GO:0009927">
    <property type="term" value="F:histidine phosphotransfer kinase activity"/>
    <property type="evidence" value="ECO:0007669"/>
    <property type="project" value="TreeGrafter"/>
</dbReference>
<dbReference type="RefSeq" id="WP_160367964.1">
    <property type="nucleotide sequence ID" value="NZ_WSQA01000003.1"/>
</dbReference>
<dbReference type="EC" id="2.7.13.3" evidence="2"/>
<feature type="transmembrane region" description="Helical" evidence="8">
    <location>
        <begin position="21"/>
        <end position="42"/>
    </location>
</feature>
<evidence type="ECO:0000313" key="11">
    <source>
        <dbReference type="EMBL" id="MVZ61320.1"/>
    </source>
</evidence>
<evidence type="ECO:0000256" key="6">
    <source>
        <dbReference type="PROSITE-ProRule" id="PRU00169"/>
    </source>
</evidence>